<accession>A0AAW1IEB3</accession>
<name>A0AAW1IEB3_POPJA</name>
<protein>
    <submittedName>
        <fullName evidence="1">Uncharacterized protein</fullName>
    </submittedName>
</protein>
<gene>
    <name evidence="1" type="ORF">QE152_g36075</name>
</gene>
<dbReference type="Proteomes" id="UP001458880">
    <property type="component" value="Unassembled WGS sequence"/>
</dbReference>
<organism evidence="1 2">
    <name type="scientific">Popillia japonica</name>
    <name type="common">Japanese beetle</name>
    <dbReference type="NCBI Taxonomy" id="7064"/>
    <lineage>
        <taxon>Eukaryota</taxon>
        <taxon>Metazoa</taxon>
        <taxon>Ecdysozoa</taxon>
        <taxon>Arthropoda</taxon>
        <taxon>Hexapoda</taxon>
        <taxon>Insecta</taxon>
        <taxon>Pterygota</taxon>
        <taxon>Neoptera</taxon>
        <taxon>Endopterygota</taxon>
        <taxon>Coleoptera</taxon>
        <taxon>Polyphaga</taxon>
        <taxon>Scarabaeiformia</taxon>
        <taxon>Scarabaeidae</taxon>
        <taxon>Rutelinae</taxon>
        <taxon>Popillia</taxon>
    </lineage>
</organism>
<comment type="caution">
    <text evidence="1">The sequence shown here is derived from an EMBL/GenBank/DDBJ whole genome shotgun (WGS) entry which is preliminary data.</text>
</comment>
<evidence type="ECO:0000313" key="2">
    <source>
        <dbReference type="Proteomes" id="UP001458880"/>
    </source>
</evidence>
<keyword evidence="2" id="KW-1185">Reference proteome</keyword>
<evidence type="ECO:0000313" key="1">
    <source>
        <dbReference type="EMBL" id="KAK9687693.1"/>
    </source>
</evidence>
<proteinExistence type="predicted"/>
<dbReference type="EMBL" id="JASPKY010000629">
    <property type="protein sequence ID" value="KAK9687693.1"/>
    <property type="molecule type" value="Genomic_DNA"/>
</dbReference>
<dbReference type="AlphaFoldDB" id="A0AAW1IEB3"/>
<reference evidence="1 2" key="1">
    <citation type="journal article" date="2024" name="BMC Genomics">
        <title>De novo assembly and annotation of Popillia japonica's genome with initial clues to its potential as an invasive pest.</title>
        <authorList>
            <person name="Cucini C."/>
            <person name="Boschi S."/>
            <person name="Funari R."/>
            <person name="Cardaioli E."/>
            <person name="Iannotti N."/>
            <person name="Marturano G."/>
            <person name="Paoli F."/>
            <person name="Bruttini M."/>
            <person name="Carapelli A."/>
            <person name="Frati F."/>
            <person name="Nardi F."/>
        </authorList>
    </citation>
    <scope>NUCLEOTIDE SEQUENCE [LARGE SCALE GENOMIC DNA]</scope>
    <source>
        <strain evidence="1">DMR45628</strain>
    </source>
</reference>
<sequence>MIKFNLVGETKTETRIPASLLRTDILVCRYPKVKTGTAGSGSPRPDTPMIDTHPPLQARHCLVASVVRPRSWWRVVSILPLAHIIRRSGLFEIIAE</sequence>